<dbReference type="AlphaFoldDB" id="A0A2T6FXP7"/>
<dbReference type="Pfam" id="PF09346">
    <property type="entry name" value="SMI1_KNR4"/>
    <property type="match status" value="1"/>
</dbReference>
<sequence length="219" mass="24241">MIDLSKIKNIKLNPPASSDVIEAVEDELMVKFPNVYKELLKKTNGFQTDEGVVIYGTEDLIERNLTWEVEEYAKGFVAIGDNSGGTVYLMAEELGATELLAVDSGDMNPDNATMITPDFIQWLSSGCRHAGQDFVNDKQSFTQLHDIILINKPSNDIKDVLQIKKILGVNMSTSELLKGVKTPPFVLIRGVPYGKAIKWLEELGDLSKVLKLLPSNVDV</sequence>
<dbReference type="InterPro" id="IPR018958">
    <property type="entry name" value="Knr4/Smi1-like_dom"/>
</dbReference>
<organism evidence="2 3">
    <name type="scientific">Paenibacillus elgii</name>
    <dbReference type="NCBI Taxonomy" id="189691"/>
    <lineage>
        <taxon>Bacteria</taxon>
        <taxon>Bacillati</taxon>
        <taxon>Bacillota</taxon>
        <taxon>Bacilli</taxon>
        <taxon>Bacillales</taxon>
        <taxon>Paenibacillaceae</taxon>
        <taxon>Paenibacillus</taxon>
    </lineage>
</organism>
<protein>
    <submittedName>
        <fullName evidence="2">1,3-beta-glucan synthase regulator</fullName>
    </submittedName>
</protein>
<evidence type="ECO:0000313" key="3">
    <source>
        <dbReference type="Proteomes" id="UP000244184"/>
    </source>
</evidence>
<proteinExistence type="predicted"/>
<dbReference type="InterPro" id="IPR037883">
    <property type="entry name" value="Knr4/Smi1-like_sf"/>
</dbReference>
<dbReference type="SUPFAM" id="SSF160631">
    <property type="entry name" value="SMI1/KNR4-like"/>
    <property type="match status" value="1"/>
</dbReference>
<dbReference type="EMBL" id="PYHP01000069">
    <property type="protein sequence ID" value="PUA36652.1"/>
    <property type="molecule type" value="Genomic_DNA"/>
</dbReference>
<evidence type="ECO:0000313" key="2">
    <source>
        <dbReference type="EMBL" id="PUA36652.1"/>
    </source>
</evidence>
<gene>
    <name evidence="2" type="ORF">C8Z91_25075</name>
</gene>
<dbReference type="Gene3D" id="3.40.1580.10">
    <property type="entry name" value="SMI1/KNR4-like"/>
    <property type="match status" value="1"/>
</dbReference>
<dbReference type="Proteomes" id="UP000244184">
    <property type="component" value="Unassembled WGS sequence"/>
</dbReference>
<comment type="caution">
    <text evidence="2">The sequence shown here is derived from an EMBL/GenBank/DDBJ whole genome shotgun (WGS) entry which is preliminary data.</text>
</comment>
<evidence type="ECO:0000259" key="1">
    <source>
        <dbReference type="SMART" id="SM00860"/>
    </source>
</evidence>
<dbReference type="RefSeq" id="WP_108533699.1">
    <property type="nucleotide sequence ID" value="NZ_PYHP01000069.1"/>
</dbReference>
<accession>A0A2T6FXP7</accession>
<reference evidence="2 3" key="1">
    <citation type="submission" date="2018-03" db="EMBL/GenBank/DDBJ databases">
        <title>Genome sequence of Paenibacillus elgii strain AC13 an antimicrobial compound producing bacteria.</title>
        <authorList>
            <person name="Kurokawa A.S."/>
            <person name="Araujo J.F."/>
            <person name="Costa R.A."/>
            <person name="Ortega D.B."/>
            <person name="Pires A.S."/>
            <person name="Pappas G.J.Jr."/>
            <person name="Franco O.L."/>
            <person name="Barreto C."/>
            <person name="Magalhaes B.S."/>
            <person name="Kruger R.H."/>
        </authorList>
    </citation>
    <scope>NUCLEOTIDE SEQUENCE [LARGE SCALE GENOMIC DNA]</scope>
    <source>
        <strain evidence="2 3">AC13</strain>
    </source>
</reference>
<dbReference type="SMART" id="SM00860">
    <property type="entry name" value="SMI1_KNR4"/>
    <property type="match status" value="1"/>
</dbReference>
<feature type="domain" description="Knr4/Smi1-like" evidence="1">
    <location>
        <begin position="15"/>
        <end position="125"/>
    </location>
</feature>
<name>A0A2T6FXP7_9BACL</name>